<dbReference type="RefSeq" id="NP_116366.1">
    <property type="nucleotide sequence ID" value="NC_002794.1"/>
</dbReference>
<protein>
    <submittedName>
        <fullName evidence="1">T22.13</fullName>
    </submittedName>
</protein>
<dbReference type="Proteomes" id="UP000137095">
    <property type="component" value="Segment"/>
</dbReference>
<sequence>MQLRGFITSFVFLASISLPSLRTEECCSKYLAAKHVNARGLKPFTIWAPNAKRCSNDGIW</sequence>
<dbReference type="GeneID" id="921162"/>
<proteinExistence type="predicted"/>
<keyword evidence="2" id="KW-1185">Reference proteome</keyword>
<accession>Q91TS6</accession>
<organism evidence="1 2">
    <name type="scientific">Tupaiid herpesvirus 1 (strain 1)</name>
    <name type="common">TuHV-1</name>
    <name type="synonym">Herpesvirus tupaia (strain 1)</name>
    <dbReference type="NCBI Taxonomy" id="10397"/>
    <lineage>
        <taxon>Viruses</taxon>
        <taxon>Duplodnaviria</taxon>
        <taxon>Heunggongvirae</taxon>
        <taxon>Peploviricota</taxon>
        <taxon>Herviviricetes</taxon>
        <taxon>Herpesvirales</taxon>
        <taxon>Orthoherpesviridae</taxon>
        <taxon>Betaherpesvirinae</taxon>
        <taxon>Quwivirus</taxon>
        <taxon>Quwivirus tupaiidbeta1</taxon>
    </lineage>
</organism>
<reference evidence="1 2" key="1">
    <citation type="journal article" date="2001" name="J. Virol.">
        <title>Analysis and characterization of the complete genome of tupaia (tree shrew) herpesvirus.</title>
        <authorList>
            <person name="Bahr U."/>
            <person name="Darai G."/>
        </authorList>
    </citation>
    <scope>NUCLEOTIDE SEQUENCE [LARGE SCALE GENOMIC DNA]</scope>
    <source>
        <strain evidence="1">2</strain>
    </source>
</reference>
<evidence type="ECO:0000313" key="2">
    <source>
        <dbReference type="Proteomes" id="UP000137095"/>
    </source>
</evidence>
<dbReference type="KEGG" id="vg:921162"/>
<evidence type="ECO:0000313" key="1">
    <source>
        <dbReference type="EMBL" id="AAK57061.1"/>
    </source>
</evidence>
<organismHost>
    <name type="scientific">Tupaia belangeri</name>
    <name type="common">Common tree shrew</name>
    <name type="synonym">Tupaia glis belangeri</name>
    <dbReference type="NCBI Taxonomy" id="37347"/>
</organismHost>
<dbReference type="EMBL" id="AF281817">
    <property type="protein sequence ID" value="AAK57061.1"/>
    <property type="molecule type" value="Genomic_DNA"/>
</dbReference>
<name>Q91TS6_TUHV1</name>